<evidence type="ECO:0000313" key="14">
    <source>
        <dbReference type="Proteomes" id="UP001459277"/>
    </source>
</evidence>
<sequence>MWYFYIYDAGPLYWPTFVVVVLASLIASQAIISGTLSIIQQSLSLGCFPRVIVIHTSTKYEGQVYVPEANYLLMLACVAVTLGFRTTTNIGNAYGIAVVFVMTLTTSFLVLVMIMIWKTHLILLVCFILIIGNVELLYLSSILYKFNQGGCLPLTFAAVLMVVMYTWNNVFRRKLSQRLVLNNNRENVGEIVDDRQVEEDHMQPAEAVEREIEGVDKAWHAGIVHFIGETEVIAGKGASFGKRILIDYAYTILKRNLRDSDEVFDIPHKQMLKVGMTYEHKSII</sequence>
<keyword evidence="4" id="KW-0633">Potassium transport</keyword>
<dbReference type="EMBL" id="JAZDWU010000012">
    <property type="protein sequence ID" value="KAK9983650.1"/>
    <property type="molecule type" value="Genomic_DNA"/>
</dbReference>
<dbReference type="InterPro" id="IPR003855">
    <property type="entry name" value="K+_transporter"/>
</dbReference>
<dbReference type="Proteomes" id="UP001459277">
    <property type="component" value="Unassembled WGS sequence"/>
</dbReference>
<evidence type="ECO:0000256" key="2">
    <source>
        <dbReference type="ARBA" id="ARBA00008440"/>
    </source>
</evidence>
<keyword evidence="14" id="KW-1185">Reference proteome</keyword>
<dbReference type="Pfam" id="PF22776">
    <property type="entry name" value="K_trans_C"/>
    <property type="match status" value="1"/>
</dbReference>
<feature type="transmembrane region" description="Helical" evidence="10">
    <location>
        <begin position="12"/>
        <end position="32"/>
    </location>
</feature>
<evidence type="ECO:0000256" key="5">
    <source>
        <dbReference type="ARBA" id="ARBA00022692"/>
    </source>
</evidence>
<dbReference type="InterPro" id="IPR053952">
    <property type="entry name" value="K_trans_C"/>
</dbReference>
<comment type="similarity">
    <text evidence="2">Belongs to the HAK/KUP transporter (TC 2.A.72.3) family.</text>
</comment>
<protein>
    <recommendedName>
        <fullName evidence="15">Potassium transporter 5-like</fullName>
    </recommendedName>
</protein>
<gene>
    <name evidence="13" type="ORF">SO802_033175</name>
</gene>
<evidence type="ECO:0000256" key="6">
    <source>
        <dbReference type="ARBA" id="ARBA00022958"/>
    </source>
</evidence>
<keyword evidence="9 10" id="KW-0472">Membrane</keyword>
<proteinExistence type="inferred from homology"/>
<evidence type="ECO:0000313" key="13">
    <source>
        <dbReference type="EMBL" id="KAK9983650.1"/>
    </source>
</evidence>
<evidence type="ECO:0000256" key="4">
    <source>
        <dbReference type="ARBA" id="ARBA00022538"/>
    </source>
</evidence>
<evidence type="ECO:0000256" key="10">
    <source>
        <dbReference type="SAM" id="Phobius"/>
    </source>
</evidence>
<evidence type="ECO:0008006" key="15">
    <source>
        <dbReference type="Google" id="ProtNLM"/>
    </source>
</evidence>
<comment type="caution">
    <text evidence="13">The sequence shown here is derived from an EMBL/GenBank/DDBJ whole genome shotgun (WGS) entry which is preliminary data.</text>
</comment>
<dbReference type="PANTHER" id="PTHR30540">
    <property type="entry name" value="OSMOTIC STRESS POTASSIUM TRANSPORTER"/>
    <property type="match status" value="1"/>
</dbReference>
<reference evidence="13 14" key="1">
    <citation type="submission" date="2024-01" db="EMBL/GenBank/DDBJ databases">
        <title>A telomere-to-telomere, gap-free genome of sweet tea (Lithocarpus litseifolius).</title>
        <authorList>
            <person name="Zhou J."/>
        </authorList>
    </citation>
    <scope>NUCLEOTIDE SEQUENCE [LARGE SCALE GENOMIC DNA]</scope>
    <source>
        <strain evidence="13">Zhou-2022a</strain>
        <tissue evidence="13">Leaf</tissue>
    </source>
</reference>
<dbReference type="Pfam" id="PF02705">
    <property type="entry name" value="K_trans"/>
    <property type="match status" value="1"/>
</dbReference>
<keyword evidence="7 10" id="KW-1133">Transmembrane helix</keyword>
<evidence type="ECO:0000259" key="12">
    <source>
        <dbReference type="Pfam" id="PF22776"/>
    </source>
</evidence>
<dbReference type="GO" id="GO:0015079">
    <property type="term" value="F:potassium ion transmembrane transporter activity"/>
    <property type="evidence" value="ECO:0007669"/>
    <property type="project" value="InterPro"/>
</dbReference>
<keyword evidence="8" id="KW-0406">Ion transport</keyword>
<organism evidence="13 14">
    <name type="scientific">Lithocarpus litseifolius</name>
    <dbReference type="NCBI Taxonomy" id="425828"/>
    <lineage>
        <taxon>Eukaryota</taxon>
        <taxon>Viridiplantae</taxon>
        <taxon>Streptophyta</taxon>
        <taxon>Embryophyta</taxon>
        <taxon>Tracheophyta</taxon>
        <taxon>Spermatophyta</taxon>
        <taxon>Magnoliopsida</taxon>
        <taxon>eudicotyledons</taxon>
        <taxon>Gunneridae</taxon>
        <taxon>Pentapetalae</taxon>
        <taxon>rosids</taxon>
        <taxon>fabids</taxon>
        <taxon>Fagales</taxon>
        <taxon>Fagaceae</taxon>
        <taxon>Lithocarpus</taxon>
    </lineage>
</organism>
<feature type="transmembrane region" description="Helical" evidence="10">
    <location>
        <begin position="146"/>
        <end position="167"/>
    </location>
</feature>
<dbReference type="GO" id="GO:0005886">
    <property type="term" value="C:plasma membrane"/>
    <property type="evidence" value="ECO:0007669"/>
    <property type="project" value="UniProtKB-SubCell"/>
</dbReference>
<dbReference type="AlphaFoldDB" id="A0AAW2BFK8"/>
<evidence type="ECO:0000256" key="7">
    <source>
        <dbReference type="ARBA" id="ARBA00022989"/>
    </source>
</evidence>
<feature type="transmembrane region" description="Helical" evidence="10">
    <location>
        <begin position="93"/>
        <end position="114"/>
    </location>
</feature>
<keyword evidence="6" id="KW-0630">Potassium</keyword>
<accession>A0AAW2BFK8</accession>
<comment type="subcellular location">
    <subcellularLocation>
        <location evidence="1">Cell membrane</location>
        <topology evidence="1">Multi-pass membrane protein</topology>
    </subcellularLocation>
</comment>
<dbReference type="InterPro" id="IPR053951">
    <property type="entry name" value="K_trans_N"/>
</dbReference>
<keyword evidence="3" id="KW-0813">Transport</keyword>
<evidence type="ECO:0000256" key="9">
    <source>
        <dbReference type="ARBA" id="ARBA00023136"/>
    </source>
</evidence>
<feature type="domain" description="K+ potassium transporter integral membrane" evidence="11">
    <location>
        <begin position="4"/>
        <end position="178"/>
    </location>
</feature>
<feature type="transmembrane region" description="Helical" evidence="10">
    <location>
        <begin position="121"/>
        <end position="140"/>
    </location>
</feature>
<evidence type="ECO:0000256" key="8">
    <source>
        <dbReference type="ARBA" id="ARBA00023065"/>
    </source>
</evidence>
<name>A0AAW2BFK8_9ROSI</name>
<evidence type="ECO:0000256" key="3">
    <source>
        <dbReference type="ARBA" id="ARBA00022448"/>
    </source>
</evidence>
<dbReference type="PANTHER" id="PTHR30540:SF87">
    <property type="entry name" value="POTASSIUM TRANSPORTER"/>
    <property type="match status" value="1"/>
</dbReference>
<feature type="domain" description="K+ potassium transporter C-terminal" evidence="12">
    <location>
        <begin position="209"/>
        <end position="279"/>
    </location>
</feature>
<evidence type="ECO:0000256" key="1">
    <source>
        <dbReference type="ARBA" id="ARBA00004651"/>
    </source>
</evidence>
<keyword evidence="5 10" id="KW-0812">Transmembrane</keyword>
<evidence type="ECO:0000259" key="11">
    <source>
        <dbReference type="Pfam" id="PF02705"/>
    </source>
</evidence>